<evidence type="ECO:0000256" key="9">
    <source>
        <dbReference type="ARBA" id="ARBA00047597"/>
    </source>
</evidence>
<evidence type="ECO:0000256" key="3">
    <source>
        <dbReference type="ARBA" id="ARBA00022679"/>
    </source>
</evidence>
<keyword evidence="4" id="KW-0548">Nucleotidyltransferase</keyword>
<dbReference type="SUPFAM" id="SSF56399">
    <property type="entry name" value="ADP-ribosylation"/>
    <property type="match status" value="1"/>
</dbReference>
<evidence type="ECO:0000256" key="2">
    <source>
        <dbReference type="ARBA" id="ARBA00022676"/>
    </source>
</evidence>
<dbReference type="FunFam" id="3.90.176.10:FF:000001">
    <property type="entry name" value="NAD(P)(+)--arginine ADP-ribosyltransferase"/>
    <property type="match status" value="1"/>
</dbReference>
<reference evidence="11" key="1">
    <citation type="journal article" date="2022" name="bioRxiv">
        <title>Sequencing and chromosome-scale assembly of the giantPleurodeles waltlgenome.</title>
        <authorList>
            <person name="Brown T."/>
            <person name="Elewa A."/>
            <person name="Iarovenko S."/>
            <person name="Subramanian E."/>
            <person name="Araus A.J."/>
            <person name="Petzold A."/>
            <person name="Susuki M."/>
            <person name="Suzuki K.-i.T."/>
            <person name="Hayashi T."/>
            <person name="Toyoda A."/>
            <person name="Oliveira C."/>
            <person name="Osipova E."/>
            <person name="Leigh N.D."/>
            <person name="Simon A."/>
            <person name="Yun M.H."/>
        </authorList>
    </citation>
    <scope>NUCLEOTIDE SEQUENCE</scope>
    <source>
        <strain evidence="11">20211129_DDA</strain>
        <tissue evidence="11">Liver</tissue>
    </source>
</reference>
<accession>A0AAV7P5V9</accession>
<evidence type="ECO:0000313" key="12">
    <source>
        <dbReference type="Proteomes" id="UP001066276"/>
    </source>
</evidence>
<name>A0AAV7P5V9_PLEWA</name>
<evidence type="ECO:0000256" key="4">
    <source>
        <dbReference type="ARBA" id="ARBA00022695"/>
    </source>
</evidence>
<feature type="signal peptide" evidence="10">
    <location>
        <begin position="1"/>
        <end position="24"/>
    </location>
</feature>
<keyword evidence="3 10" id="KW-0808">Transferase</keyword>
<dbReference type="PANTHER" id="PTHR10339:SF26">
    <property type="entry name" value="NAD(P)(+)--ARGININE ADP-RIBOSYLTRANSFERASE"/>
    <property type="match status" value="1"/>
</dbReference>
<dbReference type="PRINTS" id="PR00970">
    <property type="entry name" value="RIBTRNSFRASE"/>
</dbReference>
<keyword evidence="7 10" id="KW-0520">NAD</keyword>
<evidence type="ECO:0000256" key="5">
    <source>
        <dbReference type="ARBA" id="ARBA00022729"/>
    </source>
</evidence>
<evidence type="ECO:0000256" key="6">
    <source>
        <dbReference type="ARBA" id="ARBA00022857"/>
    </source>
</evidence>
<dbReference type="GO" id="GO:0106274">
    <property type="term" value="F:NAD+-protein-arginine ADP-ribosyltransferase activity"/>
    <property type="evidence" value="ECO:0007669"/>
    <property type="project" value="UniProtKB-EC"/>
</dbReference>
<dbReference type="EMBL" id="JANPWB010000012">
    <property type="protein sequence ID" value="KAJ1120560.1"/>
    <property type="molecule type" value="Genomic_DNA"/>
</dbReference>
<evidence type="ECO:0000256" key="1">
    <source>
        <dbReference type="ARBA" id="ARBA00009558"/>
    </source>
</evidence>
<keyword evidence="2 10" id="KW-0328">Glycosyltransferase</keyword>
<comment type="similarity">
    <text evidence="1 10">Belongs to the Arg-specific ADP-ribosyltransferase family.</text>
</comment>
<comment type="caution">
    <text evidence="11">The sequence shown here is derived from an EMBL/GenBank/DDBJ whole genome shotgun (WGS) entry which is preliminary data.</text>
</comment>
<proteinExistence type="inferred from homology"/>
<feature type="chain" id="PRO_5043090100" description="NAD(P)(+)--arginine ADP-ribosyltransferase" evidence="10">
    <location>
        <begin position="25"/>
        <end position="305"/>
    </location>
</feature>
<dbReference type="Gene3D" id="3.90.176.10">
    <property type="entry name" value="Toxin ADP-ribosyltransferase, Chain A, domain 1"/>
    <property type="match status" value="1"/>
</dbReference>
<evidence type="ECO:0000313" key="11">
    <source>
        <dbReference type="EMBL" id="KAJ1120560.1"/>
    </source>
</evidence>
<sequence length="305" mass="34629">MRCLILTCTYLCLFSDLRNTGVVSEPLDMTPMAYDDQYINCIKEMEKNITSTGLLEEEKSKNKVFGGAWDKAALEWKERKKKHLPPLPRGFHDRHAIAILVYTDKNYPSNDTSFPSRFNEAVRKSVTSRDSYMSNFHFKSLHFYLTTGLQLFKTSCRQVHRGIRGVHFVPPSGSDISVRFGQFTSSSVSPATAEIFGQDSYFNITTCYGVDIEEFSYDPSEKEVLIPTNEVFKVTSFAKEGHQFVLESTKRRCHYYNCAYIGGEKSQTCIYSSASSVAAISSTRHVHLFREFVINAAVLGLFVNL</sequence>
<evidence type="ECO:0000256" key="8">
    <source>
        <dbReference type="ARBA" id="ARBA00023157"/>
    </source>
</evidence>
<keyword evidence="6 10" id="KW-0521">NADP</keyword>
<dbReference type="InterPro" id="IPR050999">
    <property type="entry name" value="ADP-ribosyltransferase_ARG"/>
</dbReference>
<keyword evidence="12" id="KW-1185">Reference proteome</keyword>
<dbReference type="GO" id="GO:0003950">
    <property type="term" value="F:NAD+ poly-ADP-ribosyltransferase activity"/>
    <property type="evidence" value="ECO:0007669"/>
    <property type="project" value="TreeGrafter"/>
</dbReference>
<dbReference type="PROSITE" id="PS51996">
    <property type="entry name" value="TR_MART"/>
    <property type="match status" value="1"/>
</dbReference>
<dbReference type="Proteomes" id="UP001066276">
    <property type="component" value="Chromosome 8"/>
</dbReference>
<comment type="catalytic activity">
    <reaction evidence="9 10">
        <text>L-arginyl-[protein] + NAD(+) = N(omega)-(ADP-D-ribosyl)-L-arginyl-[protein] + nicotinamide + H(+)</text>
        <dbReference type="Rhea" id="RHEA:19149"/>
        <dbReference type="Rhea" id="RHEA-COMP:10532"/>
        <dbReference type="Rhea" id="RHEA-COMP:15087"/>
        <dbReference type="ChEBI" id="CHEBI:15378"/>
        <dbReference type="ChEBI" id="CHEBI:17154"/>
        <dbReference type="ChEBI" id="CHEBI:29965"/>
        <dbReference type="ChEBI" id="CHEBI:57540"/>
        <dbReference type="ChEBI" id="CHEBI:142554"/>
        <dbReference type="EC" id="2.4.2.31"/>
    </reaction>
</comment>
<evidence type="ECO:0000256" key="10">
    <source>
        <dbReference type="RuleBase" id="RU361228"/>
    </source>
</evidence>
<keyword evidence="8" id="KW-1015">Disulfide bond</keyword>
<organism evidence="11 12">
    <name type="scientific">Pleurodeles waltl</name>
    <name type="common">Iberian ribbed newt</name>
    <dbReference type="NCBI Taxonomy" id="8319"/>
    <lineage>
        <taxon>Eukaryota</taxon>
        <taxon>Metazoa</taxon>
        <taxon>Chordata</taxon>
        <taxon>Craniata</taxon>
        <taxon>Vertebrata</taxon>
        <taxon>Euteleostomi</taxon>
        <taxon>Amphibia</taxon>
        <taxon>Batrachia</taxon>
        <taxon>Caudata</taxon>
        <taxon>Salamandroidea</taxon>
        <taxon>Salamandridae</taxon>
        <taxon>Pleurodelinae</taxon>
        <taxon>Pleurodeles</taxon>
    </lineage>
</organism>
<dbReference type="Pfam" id="PF01129">
    <property type="entry name" value="ART"/>
    <property type="match status" value="1"/>
</dbReference>
<dbReference type="EC" id="2.4.2.31" evidence="10"/>
<dbReference type="AlphaFoldDB" id="A0AAV7P5V9"/>
<protein>
    <recommendedName>
        <fullName evidence="10">NAD(P)(+)--arginine ADP-ribosyltransferase</fullName>
        <ecNumber evidence="10">2.4.2.31</ecNumber>
    </recommendedName>
    <alternativeName>
        <fullName evidence="10">Mono(ADP-ribosyl)transferase</fullName>
    </alternativeName>
</protein>
<evidence type="ECO:0000256" key="7">
    <source>
        <dbReference type="ARBA" id="ARBA00023027"/>
    </source>
</evidence>
<keyword evidence="5 10" id="KW-0732">Signal</keyword>
<gene>
    <name evidence="11" type="ORF">NDU88_008724</name>
</gene>
<dbReference type="GO" id="GO:0016779">
    <property type="term" value="F:nucleotidyltransferase activity"/>
    <property type="evidence" value="ECO:0007669"/>
    <property type="project" value="UniProtKB-KW"/>
</dbReference>
<dbReference type="PANTHER" id="PTHR10339">
    <property type="entry name" value="ADP-RIBOSYLTRANSFERASE"/>
    <property type="match status" value="1"/>
</dbReference>
<dbReference type="InterPro" id="IPR000768">
    <property type="entry name" value="ART"/>
</dbReference>